<sequence>MNSSEEKYLQFHASYNPHCLSLSLKLAHLG</sequence>
<accession>A0A2P2P7V0</accession>
<dbReference type="AlphaFoldDB" id="A0A2P2P7V0"/>
<protein>
    <submittedName>
        <fullName evidence="1">Uncharacterized protein</fullName>
    </submittedName>
</protein>
<organism evidence="1">
    <name type="scientific">Rhizophora mucronata</name>
    <name type="common">Asiatic mangrove</name>
    <dbReference type="NCBI Taxonomy" id="61149"/>
    <lineage>
        <taxon>Eukaryota</taxon>
        <taxon>Viridiplantae</taxon>
        <taxon>Streptophyta</taxon>
        <taxon>Embryophyta</taxon>
        <taxon>Tracheophyta</taxon>
        <taxon>Spermatophyta</taxon>
        <taxon>Magnoliopsida</taxon>
        <taxon>eudicotyledons</taxon>
        <taxon>Gunneridae</taxon>
        <taxon>Pentapetalae</taxon>
        <taxon>rosids</taxon>
        <taxon>fabids</taxon>
        <taxon>Malpighiales</taxon>
        <taxon>Rhizophoraceae</taxon>
        <taxon>Rhizophora</taxon>
    </lineage>
</organism>
<proteinExistence type="predicted"/>
<name>A0A2P2P7V0_RHIMU</name>
<dbReference type="EMBL" id="GGEC01070360">
    <property type="protein sequence ID" value="MBX50844.1"/>
    <property type="molecule type" value="Transcribed_RNA"/>
</dbReference>
<evidence type="ECO:0000313" key="1">
    <source>
        <dbReference type="EMBL" id="MBX50844.1"/>
    </source>
</evidence>
<reference evidence="1" key="1">
    <citation type="submission" date="2018-02" db="EMBL/GenBank/DDBJ databases">
        <title>Rhizophora mucronata_Transcriptome.</title>
        <authorList>
            <person name="Meera S.P."/>
            <person name="Sreeshan A."/>
            <person name="Augustine A."/>
        </authorList>
    </citation>
    <scope>NUCLEOTIDE SEQUENCE</scope>
    <source>
        <tissue evidence="1">Leaf</tissue>
    </source>
</reference>